<dbReference type="EMBL" id="CP049887">
    <property type="protein sequence ID" value="QIL47837.1"/>
    <property type="molecule type" value="Genomic_DNA"/>
</dbReference>
<reference evidence="2 3" key="1">
    <citation type="submission" date="2020-03" db="EMBL/GenBank/DDBJ databases">
        <title>Vagococcus sp. nov., isolated from beetles.</title>
        <authorList>
            <person name="Hyun D.-W."/>
            <person name="Bae J.-W."/>
        </authorList>
    </citation>
    <scope>NUCLEOTIDE SEQUENCE [LARGE SCALE GENOMIC DNA]</scope>
    <source>
        <strain evidence="2 3">HDW17B</strain>
    </source>
</reference>
<accession>A0A6G8AS67</accession>
<keyword evidence="3" id="KW-1185">Reference proteome</keyword>
<protein>
    <recommendedName>
        <fullName evidence="4">MucBP domain-containing protein</fullName>
    </recommendedName>
</protein>
<feature type="signal peptide" evidence="1">
    <location>
        <begin position="1"/>
        <end position="24"/>
    </location>
</feature>
<dbReference type="AlphaFoldDB" id="A0A6G8AS67"/>
<gene>
    <name evidence="2" type="ORF">G7082_04395</name>
</gene>
<evidence type="ECO:0008006" key="4">
    <source>
        <dbReference type="Google" id="ProtNLM"/>
    </source>
</evidence>
<dbReference type="Proteomes" id="UP000501747">
    <property type="component" value="Chromosome"/>
</dbReference>
<dbReference type="RefSeq" id="WP_166034007.1">
    <property type="nucleotide sequence ID" value="NZ_CP049887.1"/>
</dbReference>
<evidence type="ECO:0000313" key="3">
    <source>
        <dbReference type="Proteomes" id="UP000501747"/>
    </source>
</evidence>
<organism evidence="2 3">
    <name type="scientific">Vagococcus hydrophili</name>
    <dbReference type="NCBI Taxonomy" id="2714947"/>
    <lineage>
        <taxon>Bacteria</taxon>
        <taxon>Bacillati</taxon>
        <taxon>Bacillota</taxon>
        <taxon>Bacilli</taxon>
        <taxon>Lactobacillales</taxon>
        <taxon>Enterococcaceae</taxon>
        <taxon>Vagococcus</taxon>
    </lineage>
</organism>
<evidence type="ECO:0000313" key="2">
    <source>
        <dbReference type="EMBL" id="QIL47837.1"/>
    </source>
</evidence>
<proteinExistence type="predicted"/>
<keyword evidence="1" id="KW-0732">Signal</keyword>
<evidence type="ECO:0000256" key="1">
    <source>
        <dbReference type="SAM" id="SignalP"/>
    </source>
</evidence>
<feature type="chain" id="PRO_5026070606" description="MucBP domain-containing protein" evidence="1">
    <location>
        <begin position="25"/>
        <end position="74"/>
    </location>
</feature>
<dbReference type="KEGG" id="vhy:G7082_04395"/>
<sequence length="74" mass="8536">MKKFIIYLGLLALAFSLRGTLVTAETTVHEHLLDLTTRAQVRAYKFSSRPPKVYKGWNLVQEKKVKDGYIGYYV</sequence>
<name>A0A6G8AS67_9ENTE</name>